<name>A0A1J1I8M0_9DIPT</name>
<feature type="compositionally biased region" description="Acidic residues" evidence="1">
    <location>
        <begin position="59"/>
        <end position="70"/>
    </location>
</feature>
<keyword evidence="2" id="KW-0732">Signal</keyword>
<sequence>MKTVIAVLLIACVISVIQSQVNPDESKEGTDKSSEALEDLGLSGPGAAMIAKREACNRDDDEDDDERRRK</sequence>
<evidence type="ECO:0000256" key="2">
    <source>
        <dbReference type="SAM" id="SignalP"/>
    </source>
</evidence>
<feature type="region of interest" description="Disordered" evidence="1">
    <location>
        <begin position="21"/>
        <end position="70"/>
    </location>
</feature>
<evidence type="ECO:0000313" key="4">
    <source>
        <dbReference type="Proteomes" id="UP000183832"/>
    </source>
</evidence>
<accession>A0A1J1I8M0</accession>
<keyword evidence="4" id="KW-1185">Reference proteome</keyword>
<dbReference type="Proteomes" id="UP000183832">
    <property type="component" value="Unassembled WGS sequence"/>
</dbReference>
<evidence type="ECO:0000313" key="3">
    <source>
        <dbReference type="EMBL" id="CRK96571.1"/>
    </source>
</evidence>
<dbReference type="EMBL" id="CVRI01000044">
    <property type="protein sequence ID" value="CRK96571.1"/>
    <property type="molecule type" value="Genomic_DNA"/>
</dbReference>
<dbReference type="AlphaFoldDB" id="A0A1J1I8M0"/>
<evidence type="ECO:0000256" key="1">
    <source>
        <dbReference type="SAM" id="MobiDB-lite"/>
    </source>
</evidence>
<protein>
    <submittedName>
        <fullName evidence="3">CLUMA_CG010251, isoform A</fullName>
    </submittedName>
</protein>
<reference evidence="3 4" key="1">
    <citation type="submission" date="2015-04" db="EMBL/GenBank/DDBJ databases">
        <authorList>
            <person name="Syromyatnikov M.Y."/>
            <person name="Popov V.N."/>
        </authorList>
    </citation>
    <scope>NUCLEOTIDE SEQUENCE [LARGE SCALE GENOMIC DNA]</scope>
</reference>
<feature type="signal peptide" evidence="2">
    <location>
        <begin position="1"/>
        <end position="19"/>
    </location>
</feature>
<feature type="chain" id="PRO_5013312164" evidence="2">
    <location>
        <begin position="20"/>
        <end position="70"/>
    </location>
</feature>
<organism evidence="3 4">
    <name type="scientific">Clunio marinus</name>
    <dbReference type="NCBI Taxonomy" id="568069"/>
    <lineage>
        <taxon>Eukaryota</taxon>
        <taxon>Metazoa</taxon>
        <taxon>Ecdysozoa</taxon>
        <taxon>Arthropoda</taxon>
        <taxon>Hexapoda</taxon>
        <taxon>Insecta</taxon>
        <taxon>Pterygota</taxon>
        <taxon>Neoptera</taxon>
        <taxon>Endopterygota</taxon>
        <taxon>Diptera</taxon>
        <taxon>Nematocera</taxon>
        <taxon>Chironomoidea</taxon>
        <taxon>Chironomidae</taxon>
        <taxon>Clunio</taxon>
    </lineage>
</organism>
<proteinExistence type="predicted"/>
<feature type="compositionally biased region" description="Basic and acidic residues" evidence="1">
    <location>
        <begin position="24"/>
        <end position="35"/>
    </location>
</feature>
<gene>
    <name evidence="3" type="ORF">CLUMA_CG010251</name>
</gene>